<dbReference type="SUPFAM" id="SSF55060">
    <property type="entry name" value="GHMP Kinase, C-terminal domain"/>
    <property type="match status" value="1"/>
</dbReference>
<evidence type="ECO:0000256" key="5">
    <source>
        <dbReference type="ARBA" id="ARBA00022777"/>
    </source>
</evidence>
<keyword evidence="10" id="KW-0753">Steroid metabolism</keyword>
<keyword evidence="10" id="KW-1207">Sterol metabolism</keyword>
<evidence type="ECO:0000256" key="4">
    <source>
        <dbReference type="ARBA" id="ARBA00022741"/>
    </source>
</evidence>
<feature type="domain" description="GHMP kinase N-terminal" evidence="11">
    <location>
        <begin position="122"/>
        <end position="204"/>
    </location>
</feature>
<evidence type="ECO:0000313" key="13">
    <source>
        <dbReference type="EMBL" id="KAF7991471.1"/>
    </source>
</evidence>
<dbReference type="UniPathway" id="UPA00057">
    <property type="reaction ID" value="UER00098"/>
</dbReference>
<keyword evidence="10" id="KW-0752">Steroid biosynthesis</keyword>
<evidence type="ECO:0000256" key="10">
    <source>
        <dbReference type="RuleBase" id="RU363087"/>
    </source>
</evidence>
<keyword evidence="1 10" id="KW-0963">Cytoplasm</keyword>
<dbReference type="PRINTS" id="PR00959">
    <property type="entry name" value="MEVGALKINASE"/>
</dbReference>
<dbReference type="Gene3D" id="3.30.70.890">
    <property type="entry name" value="GHMP kinase, C-terminal domain"/>
    <property type="match status" value="1"/>
</dbReference>
<dbReference type="GO" id="GO:0019287">
    <property type="term" value="P:isopentenyl diphosphate biosynthetic process, mevalonate pathway"/>
    <property type="evidence" value="ECO:0007669"/>
    <property type="project" value="UniProtKB-UniPathway"/>
</dbReference>
<dbReference type="EMBL" id="JACMRX010000004">
    <property type="protein sequence ID" value="KAF7991471.1"/>
    <property type="molecule type" value="Genomic_DNA"/>
</dbReference>
<comment type="catalytic activity">
    <reaction evidence="10">
        <text>(R)-mevalonate + ATP = (R)-5-phosphomevalonate + ADP + H(+)</text>
        <dbReference type="Rhea" id="RHEA:17065"/>
        <dbReference type="ChEBI" id="CHEBI:15378"/>
        <dbReference type="ChEBI" id="CHEBI:30616"/>
        <dbReference type="ChEBI" id="CHEBI:36464"/>
        <dbReference type="ChEBI" id="CHEBI:58146"/>
        <dbReference type="ChEBI" id="CHEBI:456216"/>
        <dbReference type="EC" id="2.7.1.36"/>
    </reaction>
</comment>
<evidence type="ECO:0000256" key="1">
    <source>
        <dbReference type="ARBA" id="ARBA00022490"/>
    </source>
</evidence>
<keyword evidence="3 10" id="KW-0808">Transferase</keyword>
<dbReference type="Pfam" id="PF08544">
    <property type="entry name" value="GHMP_kinases_C"/>
    <property type="match status" value="1"/>
</dbReference>
<comment type="similarity">
    <text evidence="10">Belongs to the GHMP kinase family. Mevalonate kinase subfamily.</text>
</comment>
<comment type="caution">
    <text evidence="13">The sequence shown here is derived from an EMBL/GenBank/DDBJ whole genome shotgun (WGS) entry which is preliminary data.</text>
</comment>
<keyword evidence="7" id="KW-0460">Magnesium</keyword>
<comment type="pathway">
    <text evidence="9 10">Isoprenoid biosynthesis; isopentenyl diphosphate biosynthesis via mevalonate pathway; isopentenyl diphosphate from (R)-mevalonate: step 1/3.</text>
</comment>
<dbReference type="OrthoDB" id="1652964at2759"/>
<evidence type="ECO:0000256" key="7">
    <source>
        <dbReference type="ARBA" id="ARBA00022842"/>
    </source>
</evidence>
<evidence type="ECO:0000313" key="14">
    <source>
        <dbReference type="Proteomes" id="UP000639338"/>
    </source>
</evidence>
<dbReference type="AlphaFoldDB" id="A0A834XVB9"/>
<dbReference type="InterPro" id="IPR014721">
    <property type="entry name" value="Ribsml_uS5_D2-typ_fold_subgr"/>
</dbReference>
<gene>
    <name evidence="13" type="ORF">HCN44_008783</name>
</gene>
<dbReference type="InterPro" id="IPR036554">
    <property type="entry name" value="GHMP_kinase_C_sf"/>
</dbReference>
<keyword evidence="2 10" id="KW-0444">Lipid biosynthesis</keyword>
<dbReference type="PANTHER" id="PTHR43290:SF2">
    <property type="entry name" value="MEVALONATE KINASE"/>
    <property type="match status" value="1"/>
</dbReference>
<keyword evidence="14" id="KW-1185">Reference proteome</keyword>
<keyword evidence="6 10" id="KW-0067">ATP-binding</keyword>
<comment type="subcellular location">
    <subcellularLocation>
        <location evidence="10">Cytoplasm</location>
    </subcellularLocation>
</comment>
<dbReference type="Pfam" id="PF00288">
    <property type="entry name" value="GHMP_kinases_N"/>
    <property type="match status" value="1"/>
</dbReference>
<reference evidence="13 14" key="1">
    <citation type="submission" date="2020-08" db="EMBL/GenBank/DDBJ databases">
        <title>Aphidius gifuensis genome sequencing and assembly.</title>
        <authorList>
            <person name="Du Z."/>
        </authorList>
    </citation>
    <scope>NUCLEOTIDE SEQUENCE [LARGE SCALE GENOMIC DNA]</scope>
    <source>
        <strain evidence="13">YNYX2018</strain>
        <tissue evidence="13">Adults</tissue>
    </source>
</reference>
<name>A0A834XVB9_APHGI</name>
<keyword evidence="4 10" id="KW-0547">Nucleotide-binding</keyword>
<evidence type="ECO:0000256" key="3">
    <source>
        <dbReference type="ARBA" id="ARBA00022679"/>
    </source>
</evidence>
<dbReference type="NCBIfam" id="TIGR00549">
    <property type="entry name" value="mevalon_kin"/>
    <property type="match status" value="1"/>
</dbReference>
<dbReference type="InterPro" id="IPR006204">
    <property type="entry name" value="GHMP_kinase_N_dom"/>
</dbReference>
<evidence type="ECO:0000259" key="11">
    <source>
        <dbReference type="Pfam" id="PF00288"/>
    </source>
</evidence>
<sequence length="382" mass="42275">MIEFRVSAPGKIILYGEHAVVYGKTAVAASLDLRTILDYKDLPDNSELIVLSMPKIRLLVNISLPQVYQYFYNDKCPSYDDHENYHRYIETFVAKIEHNNLQQKLALEAFFYLYIGICKTENIIIKPFQIVIETALAVSSGLGSSASFAVCIATCFLNLSKLQKQEKLNLNIHELDKISMYALNCEKIMHGTPSGIDNSICTYGSIIEFKKGEKLEPIIAAKGMRVLLVDTRVQRSTRALVENIARLKLKYPGIITPILESIDSVAKEALVVIKEIRNLPDQPTDSLDEAYKQLMILMNVNQGLLATCQVSHPSLDRICAEATNYGLAAKLTGAGGGGYAYVLLHPNTTTETITSITKKLIANGYLVTLTRLGGAGVQIHDT</sequence>
<organism evidence="13 14">
    <name type="scientific">Aphidius gifuensis</name>
    <name type="common">Parasitoid wasp</name>
    <dbReference type="NCBI Taxonomy" id="684658"/>
    <lineage>
        <taxon>Eukaryota</taxon>
        <taxon>Metazoa</taxon>
        <taxon>Ecdysozoa</taxon>
        <taxon>Arthropoda</taxon>
        <taxon>Hexapoda</taxon>
        <taxon>Insecta</taxon>
        <taxon>Pterygota</taxon>
        <taxon>Neoptera</taxon>
        <taxon>Endopterygota</taxon>
        <taxon>Hymenoptera</taxon>
        <taxon>Apocrita</taxon>
        <taxon>Ichneumonoidea</taxon>
        <taxon>Braconidae</taxon>
        <taxon>Aphidiinae</taxon>
        <taxon>Aphidius</taxon>
    </lineage>
</organism>
<evidence type="ECO:0000259" key="12">
    <source>
        <dbReference type="Pfam" id="PF08544"/>
    </source>
</evidence>
<keyword evidence="5 10" id="KW-0418">Kinase</keyword>
<evidence type="ECO:0000256" key="6">
    <source>
        <dbReference type="ARBA" id="ARBA00022840"/>
    </source>
</evidence>
<keyword evidence="10" id="KW-0756">Sterol biosynthesis</keyword>
<dbReference type="InterPro" id="IPR013750">
    <property type="entry name" value="GHMP_kinase_C_dom"/>
</dbReference>
<accession>A0A834XVB9</accession>
<dbReference type="SUPFAM" id="SSF54211">
    <property type="entry name" value="Ribosomal protein S5 domain 2-like"/>
    <property type="match status" value="1"/>
</dbReference>
<dbReference type="GO" id="GO:0005829">
    <property type="term" value="C:cytosol"/>
    <property type="evidence" value="ECO:0007669"/>
    <property type="project" value="TreeGrafter"/>
</dbReference>
<evidence type="ECO:0000256" key="9">
    <source>
        <dbReference type="ARBA" id="ARBA00029438"/>
    </source>
</evidence>
<evidence type="ECO:0000256" key="2">
    <source>
        <dbReference type="ARBA" id="ARBA00022516"/>
    </source>
</evidence>
<feature type="domain" description="GHMP kinase C-terminal" evidence="12">
    <location>
        <begin position="291"/>
        <end position="346"/>
    </location>
</feature>
<dbReference type="PANTHER" id="PTHR43290">
    <property type="entry name" value="MEVALONATE KINASE"/>
    <property type="match status" value="1"/>
</dbReference>
<dbReference type="InterPro" id="IPR006205">
    <property type="entry name" value="Mev_gal_kin"/>
</dbReference>
<dbReference type="GO" id="GO:0004496">
    <property type="term" value="F:mevalonate kinase activity"/>
    <property type="evidence" value="ECO:0007669"/>
    <property type="project" value="UniProtKB-EC"/>
</dbReference>
<dbReference type="Gene3D" id="3.30.230.10">
    <property type="match status" value="1"/>
</dbReference>
<dbReference type="EC" id="2.7.1.36" evidence="10"/>
<proteinExistence type="inferred from homology"/>
<protein>
    <recommendedName>
        <fullName evidence="10">Mevalonate kinase</fullName>
        <shortName evidence="10">MK</shortName>
        <ecNumber evidence="10">2.7.1.36</ecNumber>
    </recommendedName>
</protein>
<dbReference type="GO" id="GO:0005524">
    <property type="term" value="F:ATP binding"/>
    <property type="evidence" value="ECO:0007669"/>
    <property type="project" value="UniProtKB-KW"/>
</dbReference>
<evidence type="ECO:0000256" key="8">
    <source>
        <dbReference type="ARBA" id="ARBA00023098"/>
    </source>
</evidence>
<dbReference type="Proteomes" id="UP000639338">
    <property type="component" value="Unassembled WGS sequence"/>
</dbReference>
<dbReference type="GO" id="GO:0006695">
    <property type="term" value="P:cholesterol biosynthetic process"/>
    <property type="evidence" value="ECO:0007669"/>
    <property type="project" value="TreeGrafter"/>
</dbReference>
<keyword evidence="8 10" id="KW-0443">Lipid metabolism</keyword>
<dbReference type="InterPro" id="IPR020568">
    <property type="entry name" value="Ribosomal_Su5_D2-typ_SF"/>
</dbReference>